<dbReference type="Proteomes" id="UP001221519">
    <property type="component" value="Chromosome"/>
</dbReference>
<sequence length="133" mass="14580">MPFRRKLRGDETAVLQILNRQPSCATNTIRSSGGGVGDPLIPEFQDFKALTNGCEPSLVHISEEVYGFPVDTINIPITQHISNELIDMVQHVAAHAEELQATSEQILENSKLAVENAGKVSQVSSLIWEISEL</sequence>
<accession>A0ABY7XC94</accession>
<dbReference type="RefSeq" id="WP_052512081.1">
    <property type="nucleotide sequence ID" value="NZ_CP118106.1"/>
</dbReference>
<protein>
    <recommendedName>
        <fullName evidence="3">Methyl-accepting transducer domain-containing protein</fullName>
    </recommendedName>
</protein>
<proteinExistence type="predicted"/>
<evidence type="ECO:0000313" key="1">
    <source>
        <dbReference type="EMBL" id="WDI02366.1"/>
    </source>
</evidence>
<gene>
    <name evidence="1" type="ORF">PUW25_24775</name>
</gene>
<evidence type="ECO:0008006" key="3">
    <source>
        <dbReference type="Google" id="ProtNLM"/>
    </source>
</evidence>
<name>A0ABY7XC94_9BACL</name>
<evidence type="ECO:0000313" key="2">
    <source>
        <dbReference type="Proteomes" id="UP001221519"/>
    </source>
</evidence>
<organism evidence="1 2">
    <name type="scientific">Paenibacillus urinalis</name>
    <dbReference type="NCBI Taxonomy" id="521520"/>
    <lineage>
        <taxon>Bacteria</taxon>
        <taxon>Bacillati</taxon>
        <taxon>Bacillota</taxon>
        <taxon>Bacilli</taxon>
        <taxon>Bacillales</taxon>
        <taxon>Paenibacillaceae</taxon>
        <taxon>Paenibacillus</taxon>
    </lineage>
</organism>
<reference evidence="1 2" key="1">
    <citation type="submission" date="2023-02" db="EMBL/GenBank/DDBJ databases">
        <title>Pathogen: clinical or host-associated sample.</title>
        <authorList>
            <person name="Hergert J."/>
            <person name="Casey R."/>
            <person name="Wagner J."/>
            <person name="Young E.L."/>
            <person name="Oakeson K.F."/>
        </authorList>
    </citation>
    <scope>NUCLEOTIDE SEQUENCE [LARGE SCALE GENOMIC DNA]</scope>
    <source>
        <strain evidence="1 2">2022CK-00829</strain>
    </source>
</reference>
<keyword evidence="2" id="KW-1185">Reference proteome</keyword>
<dbReference type="EMBL" id="CP118108">
    <property type="protein sequence ID" value="WDI02366.1"/>
    <property type="molecule type" value="Genomic_DNA"/>
</dbReference>